<accession>A0A931BQ14</accession>
<dbReference type="InterPro" id="IPR036052">
    <property type="entry name" value="TrpB-like_PALP_sf"/>
</dbReference>
<organism evidence="4 5">
    <name type="scientific">Microvirga alba</name>
    <dbReference type="NCBI Taxonomy" id="2791025"/>
    <lineage>
        <taxon>Bacteria</taxon>
        <taxon>Pseudomonadati</taxon>
        <taxon>Pseudomonadota</taxon>
        <taxon>Alphaproteobacteria</taxon>
        <taxon>Hyphomicrobiales</taxon>
        <taxon>Methylobacteriaceae</taxon>
        <taxon>Microvirga</taxon>
    </lineage>
</organism>
<dbReference type="SUPFAM" id="SSF53686">
    <property type="entry name" value="Tryptophan synthase beta subunit-like PLP-dependent enzymes"/>
    <property type="match status" value="1"/>
</dbReference>
<dbReference type="EMBL" id="JADQDO010000012">
    <property type="protein sequence ID" value="MBF9235351.1"/>
    <property type="molecule type" value="Genomic_DNA"/>
</dbReference>
<protein>
    <submittedName>
        <fullName evidence="4">Pyridoxal-phosphate dependent enzyme</fullName>
    </submittedName>
</protein>
<dbReference type="CDD" id="cd00640">
    <property type="entry name" value="Trp-synth-beta_II"/>
    <property type="match status" value="1"/>
</dbReference>
<reference evidence="4" key="1">
    <citation type="submission" date="2020-11" db="EMBL/GenBank/DDBJ databases">
        <authorList>
            <person name="Kim M.K."/>
        </authorList>
    </citation>
    <scope>NUCLEOTIDE SEQUENCE</scope>
    <source>
        <strain evidence="4">BT350</strain>
    </source>
</reference>
<dbReference type="PANTHER" id="PTHR42937:SF1">
    <property type="entry name" value="DIAMINOPROPIONATE AMMONIA-LYASE"/>
    <property type="match status" value="1"/>
</dbReference>
<sequence>MDTITISGEDPEQIAAQLLRLSPHYAETPLLDLPSLAAHFNVAQLLVKDEGRRTLGSFKSLGGTYAGLRALARASNVDLPSLLSEGRSRGPLPTLITASAGNHGLAVAAAAKFAGGRARIYLYADVAPTRVRRIEAQGAEIVWVEGTYDDAVDRAQAAADAGEGILVADTSIDPVDPAVGDVLAGYGVLASEIRKHVHATGHLRPTHLFVQAGVGGLAAAMMTGLKAWLADPGMVVVVEPEKAACVGLALLNGHSERVSGDLATSAGMLACGEASAPALQILQQGAAQAVTVSEAELGDAVTLLRARGGPETTPSGAAGLAGLAAVAANPGLSSELALDETSRVLLIVTETDLERDV</sequence>
<dbReference type="Gene3D" id="3.40.50.1100">
    <property type="match status" value="2"/>
</dbReference>
<feature type="domain" description="Tryptophan synthase beta chain-like PALP" evidence="3">
    <location>
        <begin position="22"/>
        <end position="349"/>
    </location>
</feature>
<dbReference type="AlphaFoldDB" id="A0A931BQ14"/>
<comment type="caution">
    <text evidence="4">The sequence shown here is derived from an EMBL/GenBank/DDBJ whole genome shotgun (WGS) entry which is preliminary data.</text>
</comment>
<evidence type="ECO:0000313" key="4">
    <source>
        <dbReference type="EMBL" id="MBF9235351.1"/>
    </source>
</evidence>
<dbReference type="RefSeq" id="WP_196273340.1">
    <property type="nucleotide sequence ID" value="NZ_JADQDO010000012.1"/>
</dbReference>
<keyword evidence="5" id="KW-1185">Reference proteome</keyword>
<proteinExistence type="predicted"/>
<keyword evidence="2" id="KW-0663">Pyridoxal phosphate</keyword>
<dbReference type="Proteomes" id="UP000599312">
    <property type="component" value="Unassembled WGS sequence"/>
</dbReference>
<name>A0A931BQ14_9HYPH</name>
<dbReference type="Pfam" id="PF00291">
    <property type="entry name" value="PALP"/>
    <property type="match status" value="1"/>
</dbReference>
<evidence type="ECO:0000256" key="1">
    <source>
        <dbReference type="ARBA" id="ARBA00001933"/>
    </source>
</evidence>
<evidence type="ECO:0000256" key="2">
    <source>
        <dbReference type="ARBA" id="ARBA00022898"/>
    </source>
</evidence>
<comment type="cofactor">
    <cofactor evidence="1">
        <name>pyridoxal 5'-phosphate</name>
        <dbReference type="ChEBI" id="CHEBI:597326"/>
    </cofactor>
</comment>
<dbReference type="InterPro" id="IPR001926">
    <property type="entry name" value="TrpB-like_PALP"/>
</dbReference>
<evidence type="ECO:0000259" key="3">
    <source>
        <dbReference type="Pfam" id="PF00291"/>
    </source>
</evidence>
<gene>
    <name evidence="4" type="ORF">I2H38_18425</name>
</gene>
<evidence type="ECO:0000313" key="5">
    <source>
        <dbReference type="Proteomes" id="UP000599312"/>
    </source>
</evidence>
<dbReference type="PANTHER" id="PTHR42937">
    <property type="match status" value="1"/>
</dbReference>